<gene>
    <name evidence="1" type="ORF">SFMTTN_1770</name>
</gene>
<dbReference type="RefSeq" id="WP_124704760.1">
    <property type="nucleotide sequence ID" value="NZ_BGOW01000015.1"/>
</dbReference>
<evidence type="ECO:0000313" key="2">
    <source>
        <dbReference type="Proteomes" id="UP000286806"/>
    </source>
</evidence>
<keyword evidence="2" id="KW-1185">Reference proteome</keyword>
<dbReference type="Proteomes" id="UP000286806">
    <property type="component" value="Unassembled WGS sequence"/>
</dbReference>
<reference evidence="1 2" key="1">
    <citation type="journal article" date="2019" name="Front. Microbiol.">
        <title>Genomes of Neutrophilic Sulfur-Oxidizing Chemolithoautotrophs Representing 9 Proteobacterial Species From 8 Genera.</title>
        <authorList>
            <person name="Watanabe T."/>
            <person name="Kojima H."/>
            <person name="Umezawa K."/>
            <person name="Hori C."/>
            <person name="Takasuka T.E."/>
            <person name="Kato Y."/>
            <person name="Fukui M."/>
        </authorList>
    </citation>
    <scope>NUCLEOTIDE SEQUENCE [LARGE SCALE GENOMIC DNA]</scope>
    <source>
        <strain evidence="1 2">TTN</strain>
    </source>
</reference>
<dbReference type="AlphaFoldDB" id="A0A401JEB6"/>
<sequence>MGQITRDSLMTLEAYAKARPALRAQTIEHKKNRRVQLGDNVALMFEDELTLRYQIQEMLRVEKTFLEEGIQDELNAYTPLVPDGNNWKATMLIEYPDVDERRVMLARLKGVEDKVYVQVAGHARVYAIADEDMERENEEKTSSVHFVRFDLQSGMAASLKAGAALAMGVDHPAYTAHMDAVPEATRTSLLKDLTI</sequence>
<accession>A0A401JEB6</accession>
<dbReference type="OrthoDB" id="9780579at2"/>
<evidence type="ECO:0000313" key="1">
    <source>
        <dbReference type="EMBL" id="GBL45958.1"/>
    </source>
</evidence>
<dbReference type="EMBL" id="BGOW01000015">
    <property type="protein sequence ID" value="GBL45958.1"/>
    <property type="molecule type" value="Genomic_DNA"/>
</dbReference>
<organism evidence="1 2">
    <name type="scientific">Sulfuriferula multivorans</name>
    <dbReference type="NCBI Taxonomy" id="1559896"/>
    <lineage>
        <taxon>Bacteria</taxon>
        <taxon>Pseudomonadati</taxon>
        <taxon>Pseudomonadota</taxon>
        <taxon>Betaproteobacteria</taxon>
        <taxon>Nitrosomonadales</taxon>
        <taxon>Sulfuricellaceae</taxon>
        <taxon>Sulfuriferula</taxon>
    </lineage>
</organism>
<evidence type="ECO:0008006" key="3">
    <source>
        <dbReference type="Google" id="ProtNLM"/>
    </source>
</evidence>
<proteinExistence type="predicted"/>
<dbReference type="Pfam" id="PF12007">
    <property type="entry name" value="DUF3501"/>
    <property type="match status" value="1"/>
</dbReference>
<comment type="caution">
    <text evidence="1">The sequence shown here is derived from an EMBL/GenBank/DDBJ whole genome shotgun (WGS) entry which is preliminary data.</text>
</comment>
<protein>
    <recommendedName>
        <fullName evidence="3">DUF3501 family protein</fullName>
    </recommendedName>
</protein>
<name>A0A401JEB6_9PROT</name>
<dbReference type="InterPro" id="IPR021890">
    <property type="entry name" value="DUF3501"/>
</dbReference>